<dbReference type="Gene3D" id="3.30.200.20">
    <property type="entry name" value="Phosphorylase Kinase, domain 1"/>
    <property type="match status" value="1"/>
</dbReference>
<dbReference type="SUPFAM" id="SSF56112">
    <property type="entry name" value="Protein kinase-like (PK-like)"/>
    <property type="match status" value="1"/>
</dbReference>
<reference evidence="20" key="1">
    <citation type="journal article" date="2013" name="J. Plant Res.">
        <title>Effect of fungi and light on seed germination of three Opuntia species from semiarid lands of central Mexico.</title>
        <authorList>
            <person name="Delgado-Sanchez P."/>
            <person name="Jimenez-Bremont J.F."/>
            <person name="Guerrero-Gonzalez Mde L."/>
            <person name="Flores J."/>
        </authorList>
    </citation>
    <scope>NUCLEOTIDE SEQUENCE</scope>
    <source>
        <tissue evidence="20">Cladode</tissue>
    </source>
</reference>
<dbReference type="PROSITE" id="PS50011">
    <property type="entry name" value="PROTEIN_KINASE_DOM"/>
    <property type="match status" value="1"/>
</dbReference>
<dbReference type="InterPro" id="IPR008271">
    <property type="entry name" value="Ser/Thr_kinase_AS"/>
</dbReference>
<accession>A0A7C9ED91</accession>
<dbReference type="PROSITE" id="PS00108">
    <property type="entry name" value="PROTEIN_KINASE_ST"/>
    <property type="match status" value="1"/>
</dbReference>
<name>A0A7C9ED91_OPUST</name>
<dbReference type="Pfam" id="PF00069">
    <property type="entry name" value="Pkinase"/>
    <property type="match status" value="1"/>
</dbReference>
<evidence type="ECO:0000256" key="3">
    <source>
        <dbReference type="ARBA" id="ARBA00022527"/>
    </source>
</evidence>
<feature type="chain" id="PRO_5027544576" description="non-specific serine/threonine protein kinase" evidence="18">
    <location>
        <begin position="24"/>
        <end position="777"/>
    </location>
</feature>
<evidence type="ECO:0000313" key="20">
    <source>
        <dbReference type="EMBL" id="MBA4658424.1"/>
    </source>
</evidence>
<keyword evidence="9 16" id="KW-0547">Nucleotide-binding</keyword>
<evidence type="ECO:0000256" key="6">
    <source>
        <dbReference type="ARBA" id="ARBA00022692"/>
    </source>
</evidence>
<keyword evidence="5" id="KW-0808">Transferase</keyword>
<evidence type="ECO:0000256" key="13">
    <source>
        <dbReference type="ARBA" id="ARBA00023136"/>
    </source>
</evidence>
<comment type="subcellular location">
    <subcellularLocation>
        <location evidence="1">Membrane</location>
        <topology evidence="1">Single-pass membrane protein</topology>
    </subcellularLocation>
</comment>
<organism evidence="20">
    <name type="scientific">Opuntia streptacantha</name>
    <name type="common">Prickly pear cactus</name>
    <name type="synonym">Opuntia cardona</name>
    <dbReference type="NCBI Taxonomy" id="393608"/>
    <lineage>
        <taxon>Eukaryota</taxon>
        <taxon>Viridiplantae</taxon>
        <taxon>Streptophyta</taxon>
        <taxon>Embryophyta</taxon>
        <taxon>Tracheophyta</taxon>
        <taxon>Spermatophyta</taxon>
        <taxon>Magnoliopsida</taxon>
        <taxon>eudicotyledons</taxon>
        <taxon>Gunneridae</taxon>
        <taxon>Pentapetalae</taxon>
        <taxon>Caryophyllales</taxon>
        <taxon>Cactineae</taxon>
        <taxon>Cactaceae</taxon>
        <taxon>Opuntioideae</taxon>
        <taxon>Opuntia</taxon>
    </lineage>
</organism>
<evidence type="ECO:0000256" key="18">
    <source>
        <dbReference type="SAM" id="SignalP"/>
    </source>
</evidence>
<evidence type="ECO:0000256" key="15">
    <source>
        <dbReference type="ARBA" id="ARBA00048679"/>
    </source>
</evidence>
<dbReference type="FunFam" id="3.30.200.20:FF:000394">
    <property type="entry name" value="Leucine-rich repeat receptor-like protein kinase"/>
    <property type="match status" value="1"/>
</dbReference>
<keyword evidence="10" id="KW-0418">Kinase</keyword>
<keyword evidence="6 17" id="KW-0812">Transmembrane</keyword>
<dbReference type="EMBL" id="GISG01200576">
    <property type="protein sequence ID" value="MBA4658424.1"/>
    <property type="molecule type" value="Transcribed_RNA"/>
</dbReference>
<feature type="domain" description="Protein kinase" evidence="19">
    <location>
        <begin position="605"/>
        <end position="777"/>
    </location>
</feature>
<evidence type="ECO:0000256" key="7">
    <source>
        <dbReference type="ARBA" id="ARBA00022729"/>
    </source>
</evidence>
<keyword evidence="7 18" id="KW-0732">Signal</keyword>
<dbReference type="Gene3D" id="3.80.10.10">
    <property type="entry name" value="Ribonuclease Inhibitor"/>
    <property type="match status" value="1"/>
</dbReference>
<evidence type="ECO:0000256" key="12">
    <source>
        <dbReference type="ARBA" id="ARBA00022989"/>
    </source>
</evidence>
<dbReference type="PROSITE" id="PS00107">
    <property type="entry name" value="PROTEIN_KINASE_ATP"/>
    <property type="match status" value="1"/>
</dbReference>
<evidence type="ECO:0000256" key="2">
    <source>
        <dbReference type="ARBA" id="ARBA00012513"/>
    </source>
</evidence>
<dbReference type="AlphaFoldDB" id="A0A7C9ED91"/>
<feature type="signal peptide" evidence="18">
    <location>
        <begin position="1"/>
        <end position="23"/>
    </location>
</feature>
<keyword evidence="4" id="KW-0433">Leucine-rich repeat</keyword>
<keyword evidence="11 16" id="KW-0067">ATP-binding</keyword>
<proteinExistence type="predicted"/>
<dbReference type="EC" id="2.7.11.1" evidence="2"/>
<dbReference type="InterPro" id="IPR001611">
    <property type="entry name" value="Leu-rich_rpt"/>
</dbReference>
<evidence type="ECO:0000259" key="19">
    <source>
        <dbReference type="PROSITE" id="PS50011"/>
    </source>
</evidence>
<keyword evidence="13 17" id="KW-0472">Membrane</keyword>
<evidence type="ECO:0000256" key="11">
    <source>
        <dbReference type="ARBA" id="ARBA00022840"/>
    </source>
</evidence>
<dbReference type="Gene3D" id="1.10.510.10">
    <property type="entry name" value="Transferase(Phosphotransferase) domain 1"/>
    <property type="match status" value="1"/>
</dbReference>
<dbReference type="PANTHER" id="PTHR45631">
    <property type="entry name" value="OS07G0107800 PROTEIN-RELATED"/>
    <property type="match status" value="1"/>
</dbReference>
<evidence type="ECO:0000256" key="5">
    <source>
        <dbReference type="ARBA" id="ARBA00022679"/>
    </source>
</evidence>
<dbReference type="InterPro" id="IPR032675">
    <property type="entry name" value="LRR_dom_sf"/>
</dbReference>
<dbReference type="GO" id="GO:0004674">
    <property type="term" value="F:protein serine/threonine kinase activity"/>
    <property type="evidence" value="ECO:0007669"/>
    <property type="project" value="UniProtKB-KW"/>
</dbReference>
<evidence type="ECO:0000256" key="14">
    <source>
        <dbReference type="ARBA" id="ARBA00047899"/>
    </source>
</evidence>
<dbReference type="FunFam" id="1.10.510.10:FF:001023">
    <property type="entry name" value="Os07g0541700 protein"/>
    <property type="match status" value="1"/>
</dbReference>
<evidence type="ECO:0000256" key="4">
    <source>
        <dbReference type="ARBA" id="ARBA00022614"/>
    </source>
</evidence>
<dbReference type="SMART" id="SM00220">
    <property type="entry name" value="S_TKc"/>
    <property type="match status" value="1"/>
</dbReference>
<dbReference type="GO" id="GO:0005524">
    <property type="term" value="F:ATP binding"/>
    <property type="evidence" value="ECO:0007669"/>
    <property type="project" value="UniProtKB-UniRule"/>
</dbReference>
<sequence>MKSCAIFIALLTLFCQGVSFISGRSTGNHNRSNKYGQTDGNDTRGYISIDCGNTEGDSTYYQSDAAFIDTGVNKEISPDLLPYMPPSYCRTVRRFPDGERNCYTLKPLNGRDNSYLIRAHFMYGNYDGQNRAPVFNVYVGVSFWGKVMPVSPFMEFVLEIIHKPSTDFIYICLVDIGQGTPFISALLLRPLNNSTYVSDLGSLRTLTRLSTDRVASVSQTAQIPSYSEDKYGRIWPPLPPIASSPSEGWEVFSTSTDLSHLKNDAYEVPLSILKGGIRPSGSNHSFTFNLPGIGQGIHPSFIFSIYWHFAETQKLDANESRELNIFASNNFDSGPITLKYMEAVTVVAPAINIGPDSVLWFTINQTNDSSLPPILNAFEIYAVTKLSHAATNQHDVNAIMDVKTQYYKLLNGWHGDPCLPAAPWNGVNCSDSNSDSPRITSLNLASRGLTGEILPALSSLTSLSYLNLSHNELTGTVPEFLAKLPSLIIIDLRENKLSGSVPTELMEKARSGSLSLSLDGNPDLCTMDVCMKKSKKLTEKHMVWVSLVAFVFLALVLLAVAVFCFYRWKRKAGSTTAPQSVLHGGDGMESKNRKFSYSEVMNMTNKLQTIIGKGGFGTVYHGCLKDGTEVAIKILKGSSIMNVQSFRTEAELLMRVHHRSLVSLVGYCDERCTMALIYEYMANGNLQEHLSGERTRTLGWKERLQISIDAAEGLEYLHCGCKPAVIHRDLKTANILLDHRVRAKLADFGISRIFSTESATHISTDHVAGTPGYLAPE</sequence>
<dbReference type="GO" id="GO:0016020">
    <property type="term" value="C:membrane"/>
    <property type="evidence" value="ECO:0007669"/>
    <property type="project" value="UniProtKB-SubCell"/>
</dbReference>
<comment type="catalytic activity">
    <reaction evidence="15">
        <text>L-seryl-[protein] + ATP = O-phospho-L-seryl-[protein] + ADP + H(+)</text>
        <dbReference type="Rhea" id="RHEA:17989"/>
        <dbReference type="Rhea" id="RHEA-COMP:9863"/>
        <dbReference type="Rhea" id="RHEA-COMP:11604"/>
        <dbReference type="ChEBI" id="CHEBI:15378"/>
        <dbReference type="ChEBI" id="CHEBI:29999"/>
        <dbReference type="ChEBI" id="CHEBI:30616"/>
        <dbReference type="ChEBI" id="CHEBI:83421"/>
        <dbReference type="ChEBI" id="CHEBI:456216"/>
        <dbReference type="EC" id="2.7.11.1"/>
    </reaction>
</comment>
<evidence type="ECO:0000256" key="16">
    <source>
        <dbReference type="PROSITE-ProRule" id="PRU10141"/>
    </source>
</evidence>
<protein>
    <recommendedName>
        <fullName evidence="2">non-specific serine/threonine protein kinase</fullName>
        <ecNumber evidence="2">2.7.11.1</ecNumber>
    </recommendedName>
</protein>
<evidence type="ECO:0000256" key="1">
    <source>
        <dbReference type="ARBA" id="ARBA00004167"/>
    </source>
</evidence>
<evidence type="ECO:0000256" key="10">
    <source>
        <dbReference type="ARBA" id="ARBA00022777"/>
    </source>
</evidence>
<dbReference type="InterPro" id="IPR011009">
    <property type="entry name" value="Kinase-like_dom_sf"/>
</dbReference>
<dbReference type="Pfam" id="PF12819">
    <property type="entry name" value="Malectin_like"/>
    <property type="match status" value="1"/>
</dbReference>
<feature type="binding site" evidence="16">
    <location>
        <position position="633"/>
    </location>
    <ligand>
        <name>ATP</name>
        <dbReference type="ChEBI" id="CHEBI:30616"/>
    </ligand>
</feature>
<evidence type="ECO:0000256" key="9">
    <source>
        <dbReference type="ARBA" id="ARBA00022741"/>
    </source>
</evidence>
<dbReference type="InterPro" id="IPR000719">
    <property type="entry name" value="Prot_kinase_dom"/>
</dbReference>
<feature type="transmembrane region" description="Helical" evidence="17">
    <location>
        <begin position="542"/>
        <end position="566"/>
    </location>
</feature>
<keyword evidence="12 17" id="KW-1133">Transmembrane helix</keyword>
<keyword evidence="3" id="KW-0723">Serine/threonine-protein kinase</keyword>
<reference evidence="20" key="2">
    <citation type="submission" date="2020-07" db="EMBL/GenBank/DDBJ databases">
        <authorList>
            <person name="Vera ALvarez R."/>
            <person name="Arias-Moreno D.M."/>
            <person name="Jimenez-Jacinto V."/>
            <person name="Jimenez-Bremont J.F."/>
            <person name="Swaminathan K."/>
            <person name="Moose S.P."/>
            <person name="Guerrero-Gonzalez M.L."/>
            <person name="Marino-Ramirez L."/>
            <person name="Landsman D."/>
            <person name="Rodriguez-Kessler M."/>
            <person name="Delgado-Sanchez P."/>
        </authorList>
    </citation>
    <scope>NUCLEOTIDE SEQUENCE</scope>
    <source>
        <tissue evidence="20">Cladode</tissue>
    </source>
</reference>
<dbReference type="InterPro" id="IPR017441">
    <property type="entry name" value="Protein_kinase_ATP_BS"/>
</dbReference>
<dbReference type="InterPro" id="IPR024788">
    <property type="entry name" value="Malectin-like_Carb-bd_dom"/>
</dbReference>
<keyword evidence="8" id="KW-0677">Repeat</keyword>
<dbReference type="SUPFAM" id="SSF52058">
    <property type="entry name" value="L domain-like"/>
    <property type="match status" value="1"/>
</dbReference>
<evidence type="ECO:0000256" key="17">
    <source>
        <dbReference type="SAM" id="Phobius"/>
    </source>
</evidence>
<dbReference type="FunFam" id="3.80.10.10:FF:000129">
    <property type="entry name" value="Leucine-rich repeat receptor-like kinase"/>
    <property type="match status" value="1"/>
</dbReference>
<evidence type="ECO:0000256" key="8">
    <source>
        <dbReference type="ARBA" id="ARBA00022737"/>
    </source>
</evidence>
<dbReference type="PANTHER" id="PTHR45631:SF202">
    <property type="entry name" value="SENESCENCE-INDUCED RECEPTOR-LIKE SERINE_THREONINE-PROTEIN KINASE"/>
    <property type="match status" value="1"/>
</dbReference>
<dbReference type="Pfam" id="PF00560">
    <property type="entry name" value="LRR_1"/>
    <property type="match status" value="1"/>
</dbReference>
<comment type="catalytic activity">
    <reaction evidence="14">
        <text>L-threonyl-[protein] + ATP = O-phospho-L-threonyl-[protein] + ADP + H(+)</text>
        <dbReference type="Rhea" id="RHEA:46608"/>
        <dbReference type="Rhea" id="RHEA-COMP:11060"/>
        <dbReference type="Rhea" id="RHEA-COMP:11605"/>
        <dbReference type="ChEBI" id="CHEBI:15378"/>
        <dbReference type="ChEBI" id="CHEBI:30013"/>
        <dbReference type="ChEBI" id="CHEBI:30616"/>
        <dbReference type="ChEBI" id="CHEBI:61977"/>
        <dbReference type="ChEBI" id="CHEBI:456216"/>
        <dbReference type="EC" id="2.7.11.1"/>
    </reaction>
</comment>